<dbReference type="GO" id="GO:0005840">
    <property type="term" value="C:ribosome"/>
    <property type="evidence" value="ECO:0007669"/>
    <property type="project" value="InterPro"/>
</dbReference>
<dbReference type="InterPro" id="IPR044681">
    <property type="entry name" value="PICBP-like"/>
</dbReference>
<dbReference type="EMBL" id="PKPP01002806">
    <property type="protein sequence ID" value="PWA73005.1"/>
    <property type="molecule type" value="Genomic_DNA"/>
</dbReference>
<dbReference type="InterPro" id="IPR012417">
    <property type="entry name" value="CaM-bd_dom_pln"/>
</dbReference>
<proteinExistence type="predicted"/>
<evidence type="ECO:0000313" key="2">
    <source>
        <dbReference type="EMBL" id="PWA73005.1"/>
    </source>
</evidence>
<sequence>MKFCNYTRCQWIHIEIHDHLYDLATFRQFYQVRVFCSFRLQKTGDKKNTDEWMLDYALQKVVGELAPTQKGKVALLVKAFETVALAQEDTPELRLLTSKGFETICMRILNIQPLWLHNLAQHLIEDVKRRFYKNWFKSKKKAFNKYSSKYETESGK</sequence>
<dbReference type="PANTHER" id="PTHR33923">
    <property type="entry name" value="CALMODULIN-BINDING PROTEIN-RELATED"/>
    <property type="match status" value="1"/>
</dbReference>
<accession>A0A2U1NHL3</accession>
<dbReference type="SMART" id="SM01054">
    <property type="entry name" value="CaM_binding"/>
    <property type="match status" value="1"/>
</dbReference>
<dbReference type="InterPro" id="IPR000597">
    <property type="entry name" value="Ribosomal_uL3"/>
</dbReference>
<keyword evidence="3" id="KW-1185">Reference proteome</keyword>
<organism evidence="2 3">
    <name type="scientific">Artemisia annua</name>
    <name type="common">Sweet wormwood</name>
    <dbReference type="NCBI Taxonomy" id="35608"/>
    <lineage>
        <taxon>Eukaryota</taxon>
        <taxon>Viridiplantae</taxon>
        <taxon>Streptophyta</taxon>
        <taxon>Embryophyta</taxon>
        <taxon>Tracheophyta</taxon>
        <taxon>Spermatophyta</taxon>
        <taxon>Magnoliopsida</taxon>
        <taxon>eudicotyledons</taxon>
        <taxon>Gunneridae</taxon>
        <taxon>Pentapetalae</taxon>
        <taxon>asterids</taxon>
        <taxon>campanulids</taxon>
        <taxon>Asterales</taxon>
        <taxon>Asteraceae</taxon>
        <taxon>Asteroideae</taxon>
        <taxon>Anthemideae</taxon>
        <taxon>Artemisiinae</taxon>
        <taxon>Artemisia</taxon>
    </lineage>
</organism>
<dbReference type="Pfam" id="PF00297">
    <property type="entry name" value="Ribosomal_L3"/>
    <property type="match status" value="1"/>
</dbReference>
<evidence type="ECO:0000313" key="3">
    <source>
        <dbReference type="Proteomes" id="UP000245207"/>
    </source>
</evidence>
<dbReference type="OrthoDB" id="1096728at2759"/>
<dbReference type="PANTHER" id="PTHR33923:SF3">
    <property type="entry name" value="CALMODULIN BINDING PROTEIN PICBP"/>
    <property type="match status" value="1"/>
</dbReference>
<dbReference type="STRING" id="35608.A0A2U1NHL3"/>
<dbReference type="Pfam" id="PF07839">
    <property type="entry name" value="CaM_binding"/>
    <property type="match status" value="1"/>
</dbReference>
<evidence type="ECO:0000259" key="1">
    <source>
        <dbReference type="SMART" id="SM01054"/>
    </source>
</evidence>
<gene>
    <name evidence="2" type="ORF">CTI12_AA185890</name>
</gene>
<reference evidence="2 3" key="1">
    <citation type="journal article" date="2018" name="Mol. Plant">
        <title>The genome of Artemisia annua provides insight into the evolution of Asteraceae family and artemisinin biosynthesis.</title>
        <authorList>
            <person name="Shen Q."/>
            <person name="Zhang L."/>
            <person name="Liao Z."/>
            <person name="Wang S."/>
            <person name="Yan T."/>
            <person name="Shi P."/>
            <person name="Liu M."/>
            <person name="Fu X."/>
            <person name="Pan Q."/>
            <person name="Wang Y."/>
            <person name="Lv Z."/>
            <person name="Lu X."/>
            <person name="Zhang F."/>
            <person name="Jiang W."/>
            <person name="Ma Y."/>
            <person name="Chen M."/>
            <person name="Hao X."/>
            <person name="Li L."/>
            <person name="Tang Y."/>
            <person name="Lv G."/>
            <person name="Zhou Y."/>
            <person name="Sun X."/>
            <person name="Brodelius P.E."/>
            <person name="Rose J.K.C."/>
            <person name="Tang K."/>
        </authorList>
    </citation>
    <scope>NUCLEOTIDE SEQUENCE [LARGE SCALE GENOMIC DNA]</scope>
    <source>
        <strain evidence="3">cv. Huhao1</strain>
        <tissue evidence="2">Leaf</tissue>
    </source>
</reference>
<dbReference type="GO" id="GO:0005516">
    <property type="term" value="F:calmodulin binding"/>
    <property type="evidence" value="ECO:0007669"/>
    <property type="project" value="InterPro"/>
</dbReference>
<dbReference type="AlphaFoldDB" id="A0A2U1NHL3"/>
<dbReference type="Proteomes" id="UP000245207">
    <property type="component" value="Unassembled WGS sequence"/>
</dbReference>
<protein>
    <submittedName>
        <fullName evidence="2">Calmodulin-binding protein</fullName>
    </submittedName>
</protein>
<name>A0A2U1NHL3_ARTAN</name>
<comment type="caution">
    <text evidence="2">The sequence shown here is derived from an EMBL/GenBank/DDBJ whole genome shotgun (WGS) entry which is preliminary data.</text>
</comment>
<dbReference type="Gene3D" id="3.30.1430.10">
    <property type="match status" value="1"/>
</dbReference>
<dbReference type="GO" id="GO:0003735">
    <property type="term" value="F:structural constituent of ribosome"/>
    <property type="evidence" value="ECO:0007669"/>
    <property type="project" value="InterPro"/>
</dbReference>
<feature type="domain" description="Calmodulin-binding" evidence="1">
    <location>
        <begin position="2"/>
        <end position="85"/>
    </location>
</feature>
<dbReference type="GO" id="GO:0006412">
    <property type="term" value="P:translation"/>
    <property type="evidence" value="ECO:0007669"/>
    <property type="project" value="InterPro"/>
</dbReference>